<dbReference type="SMART" id="SM00220">
    <property type="entry name" value="S_TKc"/>
    <property type="match status" value="1"/>
</dbReference>
<dbReference type="SUPFAM" id="SSF56112">
    <property type="entry name" value="Protein kinase-like (PK-like)"/>
    <property type="match status" value="1"/>
</dbReference>
<dbReference type="InterPro" id="IPR000719">
    <property type="entry name" value="Prot_kinase_dom"/>
</dbReference>
<dbReference type="EC" id="2.7.12.2" evidence="9"/>
<evidence type="ECO:0000256" key="4">
    <source>
        <dbReference type="ARBA" id="ARBA00022741"/>
    </source>
</evidence>
<evidence type="ECO:0000259" key="14">
    <source>
        <dbReference type="PROSITE" id="PS50011"/>
    </source>
</evidence>
<feature type="binding site" evidence="13">
    <location>
        <position position="106"/>
    </location>
    <ligand>
        <name>ATP</name>
        <dbReference type="ChEBI" id="CHEBI:30616"/>
    </ligand>
</feature>
<dbReference type="Proteomes" id="UP000663836">
    <property type="component" value="Unassembled WGS sequence"/>
</dbReference>
<evidence type="ECO:0000256" key="7">
    <source>
        <dbReference type="ARBA" id="ARBA00023137"/>
    </source>
</evidence>
<dbReference type="PROSITE" id="PS50011">
    <property type="entry name" value="PROTEIN_KINASE_DOM"/>
    <property type="match status" value="1"/>
</dbReference>
<dbReference type="EMBL" id="CAJOBD010000739">
    <property type="protein sequence ID" value="CAF3713323.1"/>
    <property type="molecule type" value="Genomic_DNA"/>
</dbReference>
<evidence type="ECO:0000256" key="13">
    <source>
        <dbReference type="PROSITE-ProRule" id="PRU10141"/>
    </source>
</evidence>
<protein>
    <recommendedName>
        <fullName evidence="9">mitogen-activated protein kinase kinase</fullName>
        <ecNumber evidence="9">2.7.12.2</ecNumber>
    </recommendedName>
</protein>
<evidence type="ECO:0000256" key="6">
    <source>
        <dbReference type="ARBA" id="ARBA00022840"/>
    </source>
</evidence>
<dbReference type="PANTHER" id="PTHR47448">
    <property type="entry name" value="DUAL SPECIFICITY MITOGEN-ACTIVATED PROTEIN KINASE KINASE DSOR1-LIKE PROTEIN"/>
    <property type="match status" value="1"/>
</dbReference>
<keyword evidence="2" id="KW-0723">Serine/threonine-protein kinase</keyword>
<dbReference type="InterPro" id="IPR008862">
    <property type="entry name" value="Tcp11"/>
</dbReference>
<dbReference type="FunFam" id="3.30.200.20:FF:000040">
    <property type="entry name" value="Dual specificity mitogen-activated protein kinase kinase"/>
    <property type="match status" value="1"/>
</dbReference>
<dbReference type="Pfam" id="PF05794">
    <property type="entry name" value="Tcp11"/>
    <property type="match status" value="1"/>
</dbReference>
<dbReference type="GO" id="GO:0004674">
    <property type="term" value="F:protein serine/threonine kinase activity"/>
    <property type="evidence" value="ECO:0007669"/>
    <property type="project" value="UniProtKB-KW"/>
</dbReference>
<organism evidence="15 16">
    <name type="scientific">Rotaria sordida</name>
    <dbReference type="NCBI Taxonomy" id="392033"/>
    <lineage>
        <taxon>Eukaryota</taxon>
        <taxon>Metazoa</taxon>
        <taxon>Spiralia</taxon>
        <taxon>Gnathifera</taxon>
        <taxon>Rotifera</taxon>
        <taxon>Eurotatoria</taxon>
        <taxon>Bdelloidea</taxon>
        <taxon>Philodinida</taxon>
        <taxon>Philodinidae</taxon>
        <taxon>Rotaria</taxon>
    </lineage>
</organism>
<evidence type="ECO:0000256" key="9">
    <source>
        <dbReference type="ARBA" id="ARBA00038999"/>
    </source>
</evidence>
<sequence length="886" mass="102047">MPRKESAALGKNILGLTLEVPKESVEHNHSENGIPDVCIERLQEEFKQLDCTDKQKDRMEEFFNSKRAIGELKHDDLVNICELGQGNGGIVWKVRHKPTDKIMARKSIYLEVKPAVKNQIVRELKVLHQCNSPYIVGFYGTFAAESQINICMEYMDGGSLDLILKKVMRIPEHILGKITVAVLRGLSYLRERHRIMHRDIKPSNILVNHQGEIKLCDFGVSAQLIDSTLQTFIGTRSYMSPERLEGANYGIMSDIWSLGLSLVEMALGRYPIPPPSTKDIDDLFKQDPNGNQPRPEGFGCYKVLAIFELMEWIVNEAPPSLSQTHFSPEFCDFIDRCLKKSTTERADLNTLLHHPFYKRYESESDNQDVASWIRQIYNLIMSNKNNDKQEEDKRPLGAVLGWINLSPTLPDSQDTVEGATAASPPRFIDYNQLMEANRNAQNLQLAHEIVFNKDFQLRLPEYEKGSLGEKVHDTMHTAFWDVLREDLTSDPPRYEHIVKLIGEAKEDLKSLVLPHQINLKNQIDESIDLDTVKRRFEAKEADPHQYTKYFIDTMANLCAQCRDENIAKLRTIDDPTESFRNIMEVLSLMKIDMANFNIRQYRPLLQQQAIDYEKSTFDKFMENQRGMGIDPLASTYKWLERAFNRLKTKDTIGWYQIQTDRITSNSYQTPLTILNEAYSELLLWDPKYSFPETLELDEIRYNQVHIATMRLLILSTIMTVLSHLTGSILRDYESIKNLLKSQMIILLDDFPEKKKLKDILISLSEQVIKTTRDELDKYDKAKIIIDNEENIKDAITAIGQHHVIEHAVFKLLFQRYVGFIHNLLDNPGSSTSLTNVAIPNGLNIVMNEVISTVSSFLRLITYNRMVFNEHYDRIISQLQSSSSSNK</sequence>
<comment type="caution">
    <text evidence="15">The sequence shown here is derived from an EMBL/GenBank/DDBJ whole genome shotgun (WGS) entry which is preliminary data.</text>
</comment>
<comment type="catalytic activity">
    <reaction evidence="11">
        <text>L-threonyl-[protein] + ATP = O-phospho-L-threonyl-[protein] + ADP + H(+)</text>
        <dbReference type="Rhea" id="RHEA:46608"/>
        <dbReference type="Rhea" id="RHEA-COMP:11060"/>
        <dbReference type="Rhea" id="RHEA-COMP:11605"/>
        <dbReference type="ChEBI" id="CHEBI:15378"/>
        <dbReference type="ChEBI" id="CHEBI:30013"/>
        <dbReference type="ChEBI" id="CHEBI:30616"/>
        <dbReference type="ChEBI" id="CHEBI:61977"/>
        <dbReference type="ChEBI" id="CHEBI:456216"/>
        <dbReference type="EC" id="2.7.12.2"/>
    </reaction>
</comment>
<keyword evidence="5" id="KW-0418">Kinase</keyword>
<keyword evidence="4 13" id="KW-0547">Nucleotide-binding</keyword>
<evidence type="ECO:0000256" key="10">
    <source>
        <dbReference type="ARBA" id="ARBA00049014"/>
    </source>
</evidence>
<evidence type="ECO:0000313" key="16">
    <source>
        <dbReference type="Proteomes" id="UP000663836"/>
    </source>
</evidence>
<evidence type="ECO:0000256" key="3">
    <source>
        <dbReference type="ARBA" id="ARBA00022679"/>
    </source>
</evidence>
<proteinExistence type="inferred from homology"/>
<dbReference type="Gene3D" id="1.10.510.10">
    <property type="entry name" value="Transferase(Phosphotransferase) domain 1"/>
    <property type="match status" value="1"/>
</dbReference>
<dbReference type="PROSITE" id="PS00108">
    <property type="entry name" value="PROTEIN_KINASE_ST"/>
    <property type="match status" value="1"/>
</dbReference>
<dbReference type="GO" id="GO:0004713">
    <property type="term" value="F:protein tyrosine kinase activity"/>
    <property type="evidence" value="ECO:0007669"/>
    <property type="project" value="UniProtKB-KW"/>
</dbReference>
<dbReference type="PROSITE" id="PS00107">
    <property type="entry name" value="PROTEIN_KINASE_ATP"/>
    <property type="match status" value="1"/>
</dbReference>
<evidence type="ECO:0000313" key="15">
    <source>
        <dbReference type="EMBL" id="CAF3713323.1"/>
    </source>
</evidence>
<evidence type="ECO:0000256" key="11">
    <source>
        <dbReference type="ARBA" id="ARBA00049299"/>
    </source>
</evidence>
<feature type="domain" description="Protein kinase" evidence="14">
    <location>
        <begin position="77"/>
        <end position="357"/>
    </location>
</feature>
<name>A0A818VJH7_9BILA</name>
<comment type="catalytic activity">
    <reaction evidence="10">
        <text>L-seryl-[protein] + ATP = O-phospho-L-seryl-[protein] + ADP + H(+)</text>
        <dbReference type="Rhea" id="RHEA:17989"/>
        <dbReference type="Rhea" id="RHEA-COMP:9863"/>
        <dbReference type="Rhea" id="RHEA-COMP:11604"/>
        <dbReference type="ChEBI" id="CHEBI:15378"/>
        <dbReference type="ChEBI" id="CHEBI:29999"/>
        <dbReference type="ChEBI" id="CHEBI:30616"/>
        <dbReference type="ChEBI" id="CHEBI:83421"/>
        <dbReference type="ChEBI" id="CHEBI:456216"/>
        <dbReference type="EC" id="2.7.12.2"/>
    </reaction>
</comment>
<dbReference type="AlphaFoldDB" id="A0A818VJH7"/>
<accession>A0A818VJH7</accession>
<dbReference type="GO" id="GO:0004708">
    <property type="term" value="F:MAP kinase kinase activity"/>
    <property type="evidence" value="ECO:0007669"/>
    <property type="project" value="UniProtKB-EC"/>
</dbReference>
<dbReference type="InterPro" id="IPR017441">
    <property type="entry name" value="Protein_kinase_ATP_BS"/>
</dbReference>
<dbReference type="InterPro" id="IPR050915">
    <property type="entry name" value="MAP_kinase_kinase"/>
</dbReference>
<dbReference type="InterPro" id="IPR011009">
    <property type="entry name" value="Kinase-like_dom_sf"/>
</dbReference>
<evidence type="ECO:0000256" key="8">
    <source>
        <dbReference type="ARBA" id="ARBA00038035"/>
    </source>
</evidence>
<evidence type="ECO:0000256" key="12">
    <source>
        <dbReference type="ARBA" id="ARBA00051693"/>
    </source>
</evidence>
<comment type="catalytic activity">
    <reaction evidence="12">
        <text>L-tyrosyl-[protein] + ATP = O-phospho-L-tyrosyl-[protein] + ADP + H(+)</text>
        <dbReference type="Rhea" id="RHEA:10596"/>
        <dbReference type="Rhea" id="RHEA-COMP:10136"/>
        <dbReference type="Rhea" id="RHEA-COMP:20101"/>
        <dbReference type="ChEBI" id="CHEBI:15378"/>
        <dbReference type="ChEBI" id="CHEBI:30616"/>
        <dbReference type="ChEBI" id="CHEBI:46858"/>
        <dbReference type="ChEBI" id="CHEBI:61978"/>
        <dbReference type="ChEBI" id="CHEBI:456216"/>
        <dbReference type="EC" id="2.7.12.2"/>
    </reaction>
</comment>
<evidence type="ECO:0000256" key="5">
    <source>
        <dbReference type="ARBA" id="ARBA00022777"/>
    </source>
</evidence>
<evidence type="ECO:0000256" key="1">
    <source>
        <dbReference type="ARBA" id="ARBA00010954"/>
    </source>
</evidence>
<dbReference type="GO" id="GO:0005524">
    <property type="term" value="F:ATP binding"/>
    <property type="evidence" value="ECO:0007669"/>
    <property type="project" value="UniProtKB-UniRule"/>
</dbReference>
<dbReference type="PANTHER" id="PTHR47448:SF1">
    <property type="entry name" value="SERINE_THREONINE-PROTEIN KINASE STE7 HOMOLOG"/>
    <property type="match status" value="1"/>
</dbReference>
<dbReference type="InterPro" id="IPR008271">
    <property type="entry name" value="Ser/Thr_kinase_AS"/>
</dbReference>
<gene>
    <name evidence="15" type="ORF">JBS370_LOCUS10304</name>
</gene>
<dbReference type="Gene3D" id="3.30.200.20">
    <property type="entry name" value="Phosphorylase Kinase, domain 1"/>
    <property type="match status" value="1"/>
</dbReference>
<comment type="similarity">
    <text evidence="1">Belongs to the TCP11 family.</text>
</comment>
<keyword evidence="6 13" id="KW-0067">ATP-binding</keyword>
<evidence type="ECO:0000256" key="2">
    <source>
        <dbReference type="ARBA" id="ARBA00022527"/>
    </source>
</evidence>
<dbReference type="Pfam" id="PF00069">
    <property type="entry name" value="Pkinase"/>
    <property type="match status" value="1"/>
</dbReference>
<keyword evidence="7" id="KW-0829">Tyrosine-protein kinase</keyword>
<comment type="similarity">
    <text evidence="8">Belongs to the protein kinase superfamily. STE Ser/Thr protein kinase family. MAP kinase kinase subfamily.</text>
</comment>
<reference evidence="15" key="1">
    <citation type="submission" date="2021-02" db="EMBL/GenBank/DDBJ databases">
        <authorList>
            <person name="Nowell W R."/>
        </authorList>
    </citation>
    <scope>NUCLEOTIDE SEQUENCE</scope>
</reference>
<keyword evidence="3" id="KW-0808">Transferase</keyword>